<name>A0ABW4RGM8_9BACL</name>
<reference evidence="6" key="1">
    <citation type="journal article" date="2019" name="Int. J. Syst. Evol. Microbiol.">
        <title>The Global Catalogue of Microorganisms (GCM) 10K type strain sequencing project: providing services to taxonomists for standard genome sequencing and annotation.</title>
        <authorList>
            <consortium name="The Broad Institute Genomics Platform"/>
            <consortium name="The Broad Institute Genome Sequencing Center for Infectious Disease"/>
            <person name="Wu L."/>
            <person name="Ma J."/>
        </authorList>
    </citation>
    <scope>NUCLEOTIDE SEQUENCE [LARGE SCALE GENOMIC DNA]</scope>
    <source>
        <strain evidence="6">CCUG 54950</strain>
    </source>
</reference>
<dbReference type="PANTHER" id="PTHR43280:SF2">
    <property type="entry name" value="HTH-TYPE TRANSCRIPTIONAL REGULATOR EXSA"/>
    <property type="match status" value="1"/>
</dbReference>
<dbReference type="RefSeq" id="WP_347327359.1">
    <property type="nucleotide sequence ID" value="NZ_JBCGUH010000027.1"/>
</dbReference>
<comment type="caution">
    <text evidence="5">The sequence shown here is derived from an EMBL/GenBank/DDBJ whole genome shotgun (WGS) entry which is preliminary data.</text>
</comment>
<dbReference type="Gene3D" id="1.10.10.60">
    <property type="entry name" value="Homeodomain-like"/>
    <property type="match status" value="1"/>
</dbReference>
<evidence type="ECO:0000256" key="2">
    <source>
        <dbReference type="ARBA" id="ARBA00023125"/>
    </source>
</evidence>
<accession>A0ABW4RGM8</accession>
<evidence type="ECO:0000259" key="4">
    <source>
        <dbReference type="PROSITE" id="PS01124"/>
    </source>
</evidence>
<organism evidence="5 6">
    <name type="scientific">Paenibacillus wenxiniae</name>
    <dbReference type="NCBI Taxonomy" id="1636843"/>
    <lineage>
        <taxon>Bacteria</taxon>
        <taxon>Bacillati</taxon>
        <taxon>Bacillota</taxon>
        <taxon>Bacilli</taxon>
        <taxon>Bacillales</taxon>
        <taxon>Paenibacillaceae</taxon>
        <taxon>Paenibacillus</taxon>
    </lineage>
</organism>
<dbReference type="EMBL" id="JBHUEH010000011">
    <property type="protein sequence ID" value="MFD1885331.1"/>
    <property type="molecule type" value="Genomic_DNA"/>
</dbReference>
<sequence>MTGIGYNTYINELRIQRAEQQMTIRERKLIDIALDCGFGNVRTFNRVFRQLRGCSPSERR</sequence>
<evidence type="ECO:0000313" key="6">
    <source>
        <dbReference type="Proteomes" id="UP001597233"/>
    </source>
</evidence>
<proteinExistence type="predicted"/>
<gene>
    <name evidence="5" type="ORF">ACFSC9_07295</name>
</gene>
<dbReference type="InterPro" id="IPR009057">
    <property type="entry name" value="Homeodomain-like_sf"/>
</dbReference>
<keyword evidence="1" id="KW-0805">Transcription regulation</keyword>
<keyword evidence="3" id="KW-0804">Transcription</keyword>
<dbReference type="InterPro" id="IPR020449">
    <property type="entry name" value="Tscrpt_reg_AraC-type_HTH"/>
</dbReference>
<evidence type="ECO:0000313" key="5">
    <source>
        <dbReference type="EMBL" id="MFD1885331.1"/>
    </source>
</evidence>
<dbReference type="Pfam" id="PF12833">
    <property type="entry name" value="HTH_18"/>
    <property type="match status" value="1"/>
</dbReference>
<dbReference type="InterPro" id="IPR018060">
    <property type="entry name" value="HTH_AraC"/>
</dbReference>
<dbReference type="PANTHER" id="PTHR43280">
    <property type="entry name" value="ARAC-FAMILY TRANSCRIPTIONAL REGULATOR"/>
    <property type="match status" value="1"/>
</dbReference>
<dbReference type="PROSITE" id="PS01124">
    <property type="entry name" value="HTH_ARAC_FAMILY_2"/>
    <property type="match status" value="1"/>
</dbReference>
<dbReference type="InterPro" id="IPR018062">
    <property type="entry name" value="HTH_AraC-typ_CS"/>
</dbReference>
<dbReference type="SMART" id="SM00342">
    <property type="entry name" value="HTH_ARAC"/>
    <property type="match status" value="1"/>
</dbReference>
<keyword evidence="2" id="KW-0238">DNA-binding</keyword>
<keyword evidence="6" id="KW-1185">Reference proteome</keyword>
<dbReference type="Proteomes" id="UP001597233">
    <property type="component" value="Unassembled WGS sequence"/>
</dbReference>
<feature type="domain" description="HTH araC/xylS-type" evidence="4">
    <location>
        <begin position="1"/>
        <end position="60"/>
    </location>
</feature>
<dbReference type="PROSITE" id="PS00041">
    <property type="entry name" value="HTH_ARAC_FAMILY_1"/>
    <property type="match status" value="1"/>
</dbReference>
<evidence type="ECO:0000256" key="3">
    <source>
        <dbReference type="ARBA" id="ARBA00023163"/>
    </source>
</evidence>
<dbReference type="PRINTS" id="PR00032">
    <property type="entry name" value="HTHARAC"/>
</dbReference>
<dbReference type="SUPFAM" id="SSF46689">
    <property type="entry name" value="Homeodomain-like"/>
    <property type="match status" value="1"/>
</dbReference>
<evidence type="ECO:0000256" key="1">
    <source>
        <dbReference type="ARBA" id="ARBA00023015"/>
    </source>
</evidence>
<protein>
    <submittedName>
        <fullName evidence="5">Helix-turn-helix domain-containing protein</fullName>
    </submittedName>
</protein>